<comment type="similarity">
    <text evidence="5">Belongs to the DEAD box helicase family.</text>
</comment>
<dbReference type="PANTHER" id="PTHR24031">
    <property type="entry name" value="RNA HELICASE"/>
    <property type="match status" value="1"/>
</dbReference>
<dbReference type="SMART" id="SM00487">
    <property type="entry name" value="DEXDc"/>
    <property type="match status" value="1"/>
</dbReference>
<name>A0AAF5DIR5_STRER</name>
<evidence type="ECO:0000256" key="1">
    <source>
        <dbReference type="ARBA" id="ARBA00022741"/>
    </source>
</evidence>
<comment type="domain">
    <text evidence="5">The Q motif is unique to and characteristic of the DEAD box family of RNA helicases and controls ATP binding and hydrolysis.</text>
</comment>
<dbReference type="WBParaSite" id="TCONS_00012355.p1">
    <property type="protein sequence ID" value="TCONS_00012355.p1"/>
    <property type="gene ID" value="XLOC_008009"/>
</dbReference>
<feature type="domain" description="Helicase C-terminal" evidence="7">
    <location>
        <begin position="268"/>
        <end position="426"/>
    </location>
</feature>
<comment type="function">
    <text evidence="5">RNA helicase.</text>
</comment>
<keyword evidence="3 5" id="KW-0067">ATP-binding</keyword>
<dbReference type="InterPro" id="IPR001650">
    <property type="entry name" value="Helicase_C-like"/>
</dbReference>
<dbReference type="PROSITE" id="PS51194">
    <property type="entry name" value="HELICASE_CTER"/>
    <property type="match status" value="1"/>
</dbReference>
<dbReference type="PROSITE" id="PS51192">
    <property type="entry name" value="HELICASE_ATP_BIND_1"/>
    <property type="match status" value="1"/>
</dbReference>
<evidence type="ECO:0000256" key="5">
    <source>
        <dbReference type="RuleBase" id="RU365068"/>
    </source>
</evidence>
<accession>A0AAF5DIR5</accession>
<dbReference type="SUPFAM" id="SSF52540">
    <property type="entry name" value="P-loop containing nucleoside triphosphate hydrolases"/>
    <property type="match status" value="1"/>
</dbReference>
<evidence type="ECO:0000256" key="2">
    <source>
        <dbReference type="ARBA" id="ARBA00022801"/>
    </source>
</evidence>
<dbReference type="AlphaFoldDB" id="A0AAF5DIR5"/>
<feature type="domain" description="Helicase ATP-binding" evidence="6">
    <location>
        <begin position="52"/>
        <end position="232"/>
    </location>
</feature>
<reference evidence="9" key="1">
    <citation type="submission" date="2024-02" db="UniProtKB">
        <authorList>
            <consortium name="WormBaseParasite"/>
        </authorList>
    </citation>
    <scope>IDENTIFICATION</scope>
</reference>
<evidence type="ECO:0000313" key="8">
    <source>
        <dbReference type="Proteomes" id="UP000035681"/>
    </source>
</evidence>
<dbReference type="Gene3D" id="3.40.50.300">
    <property type="entry name" value="P-loop containing nucleotide triphosphate hydrolases"/>
    <property type="match status" value="2"/>
</dbReference>
<dbReference type="GO" id="GO:0005524">
    <property type="term" value="F:ATP binding"/>
    <property type="evidence" value="ECO:0007669"/>
    <property type="project" value="UniProtKB-UniRule"/>
</dbReference>
<dbReference type="GO" id="GO:0003724">
    <property type="term" value="F:RNA helicase activity"/>
    <property type="evidence" value="ECO:0007669"/>
    <property type="project" value="UniProtKB-EC"/>
</dbReference>
<sequence>SDLNNNKNLNDLPNFGEFSKDAIDNIQDLEILMKYAFNVNWFKSKFQKFSILLIQQNHDCLFFCAPPGSGKTIILLSNIIADLDKVNIIILPTISLCFQYQQILDGAKIPYLTINSSNKKLTEKTNLIKLGLTSPNLFAKKINVILTTPESFINNNTNGLISSLYETNKINRVIVDEAHLIFQCGLTYRPDYLKLLKYLSKLTQLQIIFSSATLTKHAITKITNNISTNNYLTVRGCSFKNNILIFKIYKENLLDLSIYVDTCKRLNIIKKYITDTEQFKIICVVRRKESIPEIEDIYKKYKFQCVSLYSDLEMSVKQRNIEKFNNTTDIILLTTCGNLIGLDIALCTVLVHHAIPTNIDDYIQDIGRIRRDGNFGVSLFYATSTTVKSNYINYYDDINIENCIHRCINCINKNIKLGKDEIKDIIANYLNNTAISDTNNINYHLEQYEFIIKLVNEMNNNNKENKISSALSIYLFL</sequence>
<dbReference type="InterPro" id="IPR011545">
    <property type="entry name" value="DEAD/DEAH_box_helicase_dom"/>
</dbReference>
<comment type="catalytic activity">
    <reaction evidence="5">
        <text>ATP + H2O = ADP + phosphate + H(+)</text>
        <dbReference type="Rhea" id="RHEA:13065"/>
        <dbReference type="ChEBI" id="CHEBI:15377"/>
        <dbReference type="ChEBI" id="CHEBI:15378"/>
        <dbReference type="ChEBI" id="CHEBI:30616"/>
        <dbReference type="ChEBI" id="CHEBI:43474"/>
        <dbReference type="ChEBI" id="CHEBI:456216"/>
        <dbReference type="EC" id="3.6.4.13"/>
    </reaction>
</comment>
<evidence type="ECO:0000256" key="4">
    <source>
        <dbReference type="ARBA" id="ARBA00022884"/>
    </source>
</evidence>
<dbReference type="Proteomes" id="UP000035681">
    <property type="component" value="Unplaced"/>
</dbReference>
<keyword evidence="5" id="KW-0347">Helicase</keyword>
<dbReference type="SMART" id="SM00490">
    <property type="entry name" value="HELICc"/>
    <property type="match status" value="1"/>
</dbReference>
<evidence type="ECO:0000256" key="3">
    <source>
        <dbReference type="ARBA" id="ARBA00022840"/>
    </source>
</evidence>
<keyword evidence="4 5" id="KW-0694">RNA-binding</keyword>
<evidence type="ECO:0000313" key="9">
    <source>
        <dbReference type="WBParaSite" id="TCONS_00012355.p1"/>
    </source>
</evidence>
<protein>
    <recommendedName>
        <fullName evidence="5">ATP-dependent RNA helicase</fullName>
        <ecNumber evidence="5">3.6.4.13</ecNumber>
    </recommendedName>
</protein>
<dbReference type="Pfam" id="PF00270">
    <property type="entry name" value="DEAD"/>
    <property type="match status" value="1"/>
</dbReference>
<dbReference type="Pfam" id="PF00271">
    <property type="entry name" value="Helicase_C"/>
    <property type="match status" value="1"/>
</dbReference>
<dbReference type="InterPro" id="IPR014001">
    <property type="entry name" value="Helicase_ATP-bd"/>
</dbReference>
<evidence type="ECO:0000259" key="6">
    <source>
        <dbReference type="PROSITE" id="PS51192"/>
    </source>
</evidence>
<keyword evidence="2 5" id="KW-0378">Hydrolase</keyword>
<dbReference type="EC" id="3.6.4.13" evidence="5"/>
<evidence type="ECO:0000259" key="7">
    <source>
        <dbReference type="PROSITE" id="PS51194"/>
    </source>
</evidence>
<proteinExistence type="inferred from homology"/>
<dbReference type="InterPro" id="IPR027417">
    <property type="entry name" value="P-loop_NTPase"/>
</dbReference>
<dbReference type="GO" id="GO:0016787">
    <property type="term" value="F:hydrolase activity"/>
    <property type="evidence" value="ECO:0007669"/>
    <property type="project" value="UniProtKB-KW"/>
</dbReference>
<organism evidence="8 9">
    <name type="scientific">Strongyloides stercoralis</name>
    <name type="common">Threadworm</name>
    <dbReference type="NCBI Taxonomy" id="6248"/>
    <lineage>
        <taxon>Eukaryota</taxon>
        <taxon>Metazoa</taxon>
        <taxon>Ecdysozoa</taxon>
        <taxon>Nematoda</taxon>
        <taxon>Chromadorea</taxon>
        <taxon>Rhabditida</taxon>
        <taxon>Tylenchina</taxon>
        <taxon>Panagrolaimomorpha</taxon>
        <taxon>Strongyloidoidea</taxon>
        <taxon>Strongyloididae</taxon>
        <taxon>Strongyloides</taxon>
    </lineage>
</organism>
<dbReference type="GO" id="GO:0003723">
    <property type="term" value="F:RNA binding"/>
    <property type="evidence" value="ECO:0007669"/>
    <property type="project" value="UniProtKB-UniRule"/>
</dbReference>
<keyword evidence="1 5" id="KW-0547">Nucleotide-binding</keyword>
<keyword evidence="8" id="KW-1185">Reference proteome</keyword>